<keyword evidence="4" id="KW-1185">Reference proteome</keyword>
<dbReference type="GO" id="GO:0004803">
    <property type="term" value="F:transposase activity"/>
    <property type="evidence" value="ECO:0007669"/>
    <property type="project" value="InterPro"/>
</dbReference>
<sequence>MLMEVRWQGLPCTADRHVRHGGGRTHADVHVAVALDQTGGKLAVISVATTPAGYRELLRWARDLGEVGRFGLAGTGSYGSGPTRLLRRHQGDVVEVIRPSRRNRRLTGKNDALDAEAAARAVLPGPCCPGPSWASPAPGRQGRDGPDRAGLASFGD</sequence>
<evidence type="ECO:0000313" key="4">
    <source>
        <dbReference type="Proteomes" id="UP000295578"/>
    </source>
</evidence>
<organism evidence="3 4">
    <name type="scientific">Actinomadura darangshiensis</name>
    <dbReference type="NCBI Taxonomy" id="705336"/>
    <lineage>
        <taxon>Bacteria</taxon>
        <taxon>Bacillati</taxon>
        <taxon>Actinomycetota</taxon>
        <taxon>Actinomycetes</taxon>
        <taxon>Streptosporangiales</taxon>
        <taxon>Thermomonosporaceae</taxon>
        <taxon>Actinomadura</taxon>
    </lineage>
</organism>
<dbReference type="Pfam" id="PF01548">
    <property type="entry name" value="DEDD_Tnp_IS110"/>
    <property type="match status" value="1"/>
</dbReference>
<dbReference type="Proteomes" id="UP000295578">
    <property type="component" value="Unassembled WGS sequence"/>
</dbReference>
<dbReference type="GO" id="GO:0006313">
    <property type="term" value="P:DNA transposition"/>
    <property type="evidence" value="ECO:0007669"/>
    <property type="project" value="InterPro"/>
</dbReference>
<accession>A0A4R4ZPP4</accession>
<feature type="region of interest" description="Disordered" evidence="1">
    <location>
        <begin position="125"/>
        <end position="156"/>
    </location>
</feature>
<protein>
    <recommendedName>
        <fullName evidence="2">Transposase IS110-like N-terminal domain-containing protein</fullName>
    </recommendedName>
</protein>
<comment type="caution">
    <text evidence="3">The sequence shown here is derived from an EMBL/GenBank/DDBJ whole genome shotgun (WGS) entry which is preliminary data.</text>
</comment>
<dbReference type="EMBL" id="SMKY01000499">
    <property type="protein sequence ID" value="TDD60901.1"/>
    <property type="molecule type" value="Genomic_DNA"/>
</dbReference>
<dbReference type="InterPro" id="IPR002525">
    <property type="entry name" value="Transp_IS110-like_N"/>
</dbReference>
<evidence type="ECO:0000313" key="3">
    <source>
        <dbReference type="EMBL" id="TDD60901.1"/>
    </source>
</evidence>
<dbReference type="AlphaFoldDB" id="A0A4R4ZPP4"/>
<evidence type="ECO:0000259" key="2">
    <source>
        <dbReference type="Pfam" id="PF01548"/>
    </source>
</evidence>
<reference evidence="3 4" key="1">
    <citation type="submission" date="2019-03" db="EMBL/GenBank/DDBJ databases">
        <title>Draft genome sequences of novel Actinobacteria.</title>
        <authorList>
            <person name="Sahin N."/>
            <person name="Ay H."/>
            <person name="Saygin H."/>
        </authorList>
    </citation>
    <scope>NUCLEOTIDE SEQUENCE [LARGE SCALE GENOMIC DNA]</scope>
    <source>
        <strain evidence="3 4">DSM 45941</strain>
    </source>
</reference>
<gene>
    <name evidence="3" type="ORF">E1293_45375</name>
</gene>
<dbReference type="GO" id="GO:0003677">
    <property type="term" value="F:DNA binding"/>
    <property type="evidence" value="ECO:0007669"/>
    <property type="project" value="InterPro"/>
</dbReference>
<proteinExistence type="predicted"/>
<dbReference type="OrthoDB" id="4337860at2"/>
<evidence type="ECO:0000256" key="1">
    <source>
        <dbReference type="SAM" id="MobiDB-lite"/>
    </source>
</evidence>
<feature type="domain" description="Transposase IS110-like N-terminal" evidence="2">
    <location>
        <begin position="26"/>
        <end position="123"/>
    </location>
</feature>
<name>A0A4R4ZPP4_9ACTN</name>